<name>A0A8D9BD92_9HEMI</name>
<evidence type="ECO:0000256" key="3">
    <source>
        <dbReference type="ARBA" id="ARBA00022729"/>
    </source>
</evidence>
<dbReference type="InterPro" id="IPR013783">
    <property type="entry name" value="Ig-like_fold"/>
</dbReference>
<keyword evidence="4" id="KW-0677">Repeat</keyword>
<comment type="subcellular location">
    <subcellularLocation>
        <location evidence="1">Membrane</location>
        <topology evidence="1">Single-pass membrane protein</topology>
    </subcellularLocation>
</comment>
<dbReference type="GO" id="GO:0016020">
    <property type="term" value="C:membrane"/>
    <property type="evidence" value="ECO:0007669"/>
    <property type="project" value="UniProtKB-SubCell"/>
</dbReference>
<evidence type="ECO:0000256" key="9">
    <source>
        <dbReference type="ARBA" id="ARBA00023319"/>
    </source>
</evidence>
<dbReference type="PROSITE" id="PS50835">
    <property type="entry name" value="IG_LIKE"/>
    <property type="match status" value="1"/>
</dbReference>
<dbReference type="InterPro" id="IPR007110">
    <property type="entry name" value="Ig-like_dom"/>
</dbReference>
<protein>
    <submittedName>
        <fullName evidence="11">Down syndrome cell adhesion molecule-like protein 1</fullName>
    </submittedName>
</protein>
<evidence type="ECO:0000256" key="2">
    <source>
        <dbReference type="ARBA" id="ARBA00022692"/>
    </source>
</evidence>
<keyword evidence="6" id="KW-1133">Transmembrane helix</keyword>
<dbReference type="GO" id="GO:0007155">
    <property type="term" value="P:cell adhesion"/>
    <property type="evidence" value="ECO:0007669"/>
    <property type="project" value="UniProtKB-KW"/>
</dbReference>
<organism evidence="11">
    <name type="scientific">Cacopsylla melanoneura</name>
    <dbReference type="NCBI Taxonomy" id="428564"/>
    <lineage>
        <taxon>Eukaryota</taxon>
        <taxon>Metazoa</taxon>
        <taxon>Ecdysozoa</taxon>
        <taxon>Arthropoda</taxon>
        <taxon>Hexapoda</taxon>
        <taxon>Insecta</taxon>
        <taxon>Pterygota</taxon>
        <taxon>Neoptera</taxon>
        <taxon>Paraneoptera</taxon>
        <taxon>Hemiptera</taxon>
        <taxon>Sternorrhyncha</taxon>
        <taxon>Psylloidea</taxon>
        <taxon>Psyllidae</taxon>
        <taxon>Psyllinae</taxon>
        <taxon>Cacopsylla</taxon>
    </lineage>
</organism>
<keyword evidence="3" id="KW-0732">Signal</keyword>
<evidence type="ECO:0000256" key="7">
    <source>
        <dbReference type="ARBA" id="ARBA00023136"/>
    </source>
</evidence>
<dbReference type="SUPFAM" id="SSF48726">
    <property type="entry name" value="Immunoglobulin"/>
    <property type="match status" value="1"/>
</dbReference>
<evidence type="ECO:0000313" key="11">
    <source>
        <dbReference type="EMBL" id="CAG6783079.1"/>
    </source>
</evidence>
<accession>A0A8D9BD92</accession>
<proteinExistence type="predicted"/>
<keyword evidence="9" id="KW-0393">Immunoglobulin domain</keyword>
<reference evidence="11" key="1">
    <citation type="submission" date="2021-05" db="EMBL/GenBank/DDBJ databases">
        <authorList>
            <person name="Alioto T."/>
            <person name="Alioto T."/>
            <person name="Gomez Garrido J."/>
        </authorList>
    </citation>
    <scope>NUCLEOTIDE SEQUENCE</scope>
</reference>
<dbReference type="EMBL" id="HBUF01630311">
    <property type="protein sequence ID" value="CAG6783077.1"/>
    <property type="molecule type" value="Transcribed_RNA"/>
</dbReference>
<evidence type="ECO:0000259" key="10">
    <source>
        <dbReference type="PROSITE" id="PS50835"/>
    </source>
</evidence>
<keyword evidence="5" id="KW-0130">Cell adhesion</keyword>
<evidence type="ECO:0000256" key="6">
    <source>
        <dbReference type="ARBA" id="ARBA00022989"/>
    </source>
</evidence>
<dbReference type="FunFam" id="2.60.40.10:FF:000017">
    <property type="entry name" value="Down syndrome cell adhesion molecule b"/>
    <property type="match status" value="1"/>
</dbReference>
<dbReference type="AlphaFoldDB" id="A0A8D9BD92"/>
<keyword evidence="8" id="KW-1015">Disulfide bond</keyword>
<evidence type="ECO:0000256" key="8">
    <source>
        <dbReference type="ARBA" id="ARBA00023157"/>
    </source>
</evidence>
<dbReference type="Pfam" id="PF13927">
    <property type="entry name" value="Ig_3"/>
    <property type="match status" value="1"/>
</dbReference>
<sequence length="134" mass="14498">MKNNIPNNHLNIFHKVVPRIQSFSFGDEPMEAGEPSAVNCLILSGDQPMNISWLFNAAPIPPSMSDISVSQSNKKLSMLSILAVTHEHVGNYSCVVSNVAGTSVMSASLLVNGQCHWVLAIPRTLKSLGPRNTE</sequence>
<keyword evidence="2" id="KW-0812">Transmembrane</keyword>
<evidence type="ECO:0000256" key="1">
    <source>
        <dbReference type="ARBA" id="ARBA00004167"/>
    </source>
</evidence>
<dbReference type="InterPro" id="IPR036179">
    <property type="entry name" value="Ig-like_dom_sf"/>
</dbReference>
<evidence type="ECO:0000256" key="5">
    <source>
        <dbReference type="ARBA" id="ARBA00022889"/>
    </source>
</evidence>
<dbReference type="GO" id="GO:0048812">
    <property type="term" value="P:neuron projection morphogenesis"/>
    <property type="evidence" value="ECO:0007669"/>
    <property type="project" value="UniProtKB-ARBA"/>
</dbReference>
<dbReference type="EMBL" id="HBUF01630312">
    <property type="protein sequence ID" value="CAG6783079.1"/>
    <property type="molecule type" value="Transcribed_RNA"/>
</dbReference>
<feature type="domain" description="Ig-like" evidence="10">
    <location>
        <begin position="18"/>
        <end position="112"/>
    </location>
</feature>
<keyword evidence="7" id="KW-0472">Membrane</keyword>
<evidence type="ECO:0000256" key="4">
    <source>
        <dbReference type="ARBA" id="ARBA00022737"/>
    </source>
</evidence>
<dbReference type="Gene3D" id="2.60.40.10">
    <property type="entry name" value="Immunoglobulins"/>
    <property type="match status" value="1"/>
</dbReference>